<keyword evidence="4 5" id="KW-0472">Membrane</keyword>
<protein>
    <submittedName>
        <fullName evidence="7">O-antigen ligase family protein</fullName>
    </submittedName>
</protein>
<feature type="transmembrane region" description="Helical" evidence="5">
    <location>
        <begin position="120"/>
        <end position="139"/>
    </location>
</feature>
<dbReference type="InterPro" id="IPR051533">
    <property type="entry name" value="WaaL-like"/>
</dbReference>
<dbReference type="EMBL" id="JBHSJC010000001">
    <property type="protein sequence ID" value="MFC4829496.1"/>
    <property type="molecule type" value="Genomic_DNA"/>
</dbReference>
<feature type="transmembrane region" description="Helical" evidence="5">
    <location>
        <begin position="66"/>
        <end position="83"/>
    </location>
</feature>
<evidence type="ECO:0000256" key="2">
    <source>
        <dbReference type="ARBA" id="ARBA00022692"/>
    </source>
</evidence>
<dbReference type="InterPro" id="IPR007016">
    <property type="entry name" value="O-antigen_ligase-rel_domated"/>
</dbReference>
<gene>
    <name evidence="7" type="ORF">ACFPER_11885</name>
</gene>
<dbReference type="PANTHER" id="PTHR37422">
    <property type="entry name" value="TEICHURONIC ACID BIOSYNTHESIS PROTEIN TUAE"/>
    <property type="match status" value="1"/>
</dbReference>
<evidence type="ECO:0000256" key="3">
    <source>
        <dbReference type="ARBA" id="ARBA00022989"/>
    </source>
</evidence>
<keyword evidence="7" id="KW-0436">Ligase</keyword>
<dbReference type="GO" id="GO:0016874">
    <property type="term" value="F:ligase activity"/>
    <property type="evidence" value="ECO:0007669"/>
    <property type="project" value="UniProtKB-KW"/>
</dbReference>
<feature type="transmembrane region" description="Helical" evidence="5">
    <location>
        <begin position="342"/>
        <end position="369"/>
    </location>
</feature>
<feature type="transmembrane region" description="Helical" evidence="5">
    <location>
        <begin position="181"/>
        <end position="202"/>
    </location>
</feature>
<organism evidence="7 8">
    <name type="scientific">Agromyces aurantiacus</name>
    <dbReference type="NCBI Taxonomy" id="165814"/>
    <lineage>
        <taxon>Bacteria</taxon>
        <taxon>Bacillati</taxon>
        <taxon>Actinomycetota</taxon>
        <taxon>Actinomycetes</taxon>
        <taxon>Micrococcales</taxon>
        <taxon>Microbacteriaceae</taxon>
        <taxon>Agromyces</taxon>
    </lineage>
</organism>
<comment type="caution">
    <text evidence="7">The sequence shown here is derived from an EMBL/GenBank/DDBJ whole genome shotgun (WGS) entry which is preliminary data.</text>
</comment>
<dbReference type="PANTHER" id="PTHR37422:SF23">
    <property type="entry name" value="TEICHURONIC ACID BIOSYNTHESIS PROTEIN TUAE"/>
    <property type="match status" value="1"/>
</dbReference>
<comment type="subcellular location">
    <subcellularLocation>
        <location evidence="1">Membrane</location>
        <topology evidence="1">Multi-pass membrane protein</topology>
    </subcellularLocation>
</comment>
<feature type="transmembrane region" description="Helical" evidence="5">
    <location>
        <begin position="208"/>
        <end position="241"/>
    </location>
</feature>
<name>A0ABV9R5T2_9MICO</name>
<keyword evidence="2 5" id="KW-0812">Transmembrane</keyword>
<feature type="transmembrane region" description="Helical" evidence="5">
    <location>
        <begin position="89"/>
        <end position="108"/>
    </location>
</feature>
<evidence type="ECO:0000256" key="5">
    <source>
        <dbReference type="SAM" id="Phobius"/>
    </source>
</evidence>
<evidence type="ECO:0000259" key="6">
    <source>
        <dbReference type="Pfam" id="PF04932"/>
    </source>
</evidence>
<dbReference type="RefSeq" id="WP_204393258.1">
    <property type="nucleotide sequence ID" value="NZ_JAFBBW010000001.1"/>
</dbReference>
<keyword evidence="3 5" id="KW-1133">Transmembrane helix</keyword>
<feature type="domain" description="O-antigen ligase-related" evidence="6">
    <location>
        <begin position="210"/>
        <end position="355"/>
    </location>
</feature>
<keyword evidence="8" id="KW-1185">Reference proteome</keyword>
<accession>A0ABV9R5T2</accession>
<reference evidence="8" key="1">
    <citation type="journal article" date="2019" name="Int. J. Syst. Evol. Microbiol.">
        <title>The Global Catalogue of Microorganisms (GCM) 10K type strain sequencing project: providing services to taxonomists for standard genome sequencing and annotation.</title>
        <authorList>
            <consortium name="The Broad Institute Genomics Platform"/>
            <consortium name="The Broad Institute Genome Sequencing Center for Infectious Disease"/>
            <person name="Wu L."/>
            <person name="Ma J."/>
        </authorList>
    </citation>
    <scope>NUCLEOTIDE SEQUENCE [LARGE SCALE GENOMIC DNA]</scope>
    <source>
        <strain evidence="8">CGMCC 1.12192</strain>
    </source>
</reference>
<dbReference type="Pfam" id="PF04932">
    <property type="entry name" value="Wzy_C"/>
    <property type="match status" value="1"/>
</dbReference>
<evidence type="ECO:0000256" key="4">
    <source>
        <dbReference type="ARBA" id="ARBA00023136"/>
    </source>
</evidence>
<sequence>MSIGRRPALEGALATFIVFTAFAGQFWRNLLGWWGWGAVAALAVLAAVWIWLAARPALAWRRVPKSTIWFLGVAALSTVWSNYPGTTALAVLLTLVTTFVAVSLALSLGWHGFLRSVTGALKWLLALSLVFELWVALVVREPVLPNFVDYGDEKVPAAFFWSRGLLFDGGPIEGIVGNRNLLAMAALLAAILFAALLASGGMRRAQGIGWLVVAGVVLALTRSATVALVGVAVLAAFGFAMWARRVGPERRRVVYLTAIAALAASAALLAFGWNSLLALLGKSDDLTGRLDIWQAVTDLAAQRPWLGWGWVSYWAPWVEPYDGLAVRKGVEYLQAHNAWLDVWLQLGILGLAAFASMVIGALWRSWFLAIDRPMDQRGTPVAYTAASLIPLLVLVALIGQSLAESRILIESGWFLLVAIAWGTKQRQWAPEPLPALTPTRLPSRFIRPGAPR</sequence>
<feature type="transmembrane region" description="Helical" evidence="5">
    <location>
        <begin position="253"/>
        <end position="273"/>
    </location>
</feature>
<evidence type="ECO:0000256" key="1">
    <source>
        <dbReference type="ARBA" id="ARBA00004141"/>
    </source>
</evidence>
<evidence type="ECO:0000313" key="7">
    <source>
        <dbReference type="EMBL" id="MFC4829496.1"/>
    </source>
</evidence>
<proteinExistence type="predicted"/>
<feature type="transmembrane region" description="Helical" evidence="5">
    <location>
        <begin position="381"/>
        <end position="399"/>
    </location>
</feature>
<dbReference type="Proteomes" id="UP001595960">
    <property type="component" value="Unassembled WGS sequence"/>
</dbReference>
<feature type="transmembrane region" description="Helical" evidence="5">
    <location>
        <begin position="33"/>
        <end position="54"/>
    </location>
</feature>
<feature type="transmembrane region" description="Helical" evidence="5">
    <location>
        <begin position="159"/>
        <end position="176"/>
    </location>
</feature>
<evidence type="ECO:0000313" key="8">
    <source>
        <dbReference type="Proteomes" id="UP001595960"/>
    </source>
</evidence>